<name>A0ABS8EZ45_9FIRM</name>
<keyword evidence="2" id="KW-1185">Reference proteome</keyword>
<dbReference type="EMBL" id="JAJEQE010000082">
    <property type="protein sequence ID" value="MCC2150441.1"/>
    <property type="molecule type" value="Genomic_DNA"/>
</dbReference>
<reference evidence="1 2" key="1">
    <citation type="submission" date="2021-10" db="EMBL/GenBank/DDBJ databases">
        <title>Anaerobic single-cell dispensing facilitates the cultivation of human gut bacteria.</title>
        <authorList>
            <person name="Afrizal A."/>
        </authorList>
    </citation>
    <scope>NUCLEOTIDE SEQUENCE [LARGE SCALE GENOMIC DNA]</scope>
    <source>
        <strain evidence="1 2">CLA-AA-H246</strain>
    </source>
</reference>
<proteinExistence type="predicted"/>
<gene>
    <name evidence="1" type="ORF">LKD42_14530</name>
</gene>
<evidence type="ECO:0000313" key="1">
    <source>
        <dbReference type="EMBL" id="MCC2150441.1"/>
    </source>
</evidence>
<accession>A0ABS8EZ45</accession>
<comment type="caution">
    <text evidence="1">The sequence shown here is derived from an EMBL/GenBank/DDBJ whole genome shotgun (WGS) entry which is preliminary data.</text>
</comment>
<evidence type="ECO:0000313" key="2">
    <source>
        <dbReference type="Proteomes" id="UP001299235"/>
    </source>
</evidence>
<dbReference type="RefSeq" id="WP_248836119.1">
    <property type="nucleotide sequence ID" value="NZ_JAJEQE010000082.1"/>
</dbReference>
<organism evidence="1 2">
    <name type="scientific">Hominisplanchenecus faecis</name>
    <dbReference type="NCBI Taxonomy" id="2885351"/>
    <lineage>
        <taxon>Bacteria</taxon>
        <taxon>Bacillati</taxon>
        <taxon>Bacillota</taxon>
        <taxon>Clostridia</taxon>
        <taxon>Lachnospirales</taxon>
        <taxon>Lachnospiraceae</taxon>
        <taxon>Hominisplanchenecus</taxon>
    </lineage>
</organism>
<protein>
    <submittedName>
        <fullName evidence="1">Uncharacterized protein</fullName>
    </submittedName>
</protein>
<sequence length="60" mass="6853">MKEPMKLEVRNEGIRGPRLVLDGKELHHVMEYGIKSSDFIGKAELSLKMLVTFPVNQENV</sequence>
<dbReference type="Proteomes" id="UP001299235">
    <property type="component" value="Unassembled WGS sequence"/>
</dbReference>